<proteinExistence type="predicted"/>
<comment type="caution">
    <text evidence="5">The sequence shown here is derived from an EMBL/GenBank/DDBJ whole genome shotgun (WGS) entry which is preliminary data.</text>
</comment>
<dbReference type="SMART" id="SM00257">
    <property type="entry name" value="LysM"/>
    <property type="match status" value="2"/>
</dbReference>
<dbReference type="SUPFAM" id="SSF51445">
    <property type="entry name" value="(Trans)glycosidases"/>
    <property type="match status" value="1"/>
</dbReference>
<dbReference type="InterPro" id="IPR029070">
    <property type="entry name" value="Chitinase_insertion_sf"/>
</dbReference>
<dbReference type="PROSITE" id="PS51910">
    <property type="entry name" value="GH18_2"/>
    <property type="match status" value="1"/>
</dbReference>
<dbReference type="PANTHER" id="PTHR46066:SF2">
    <property type="entry name" value="CHITINASE DOMAIN-CONTAINING PROTEIN 1"/>
    <property type="match status" value="1"/>
</dbReference>
<dbReference type="Gene3D" id="3.10.350.10">
    <property type="entry name" value="LysM domain"/>
    <property type="match status" value="2"/>
</dbReference>
<organism evidence="5 6">
    <name type="scientific">Lederbergia citrea</name>
    <dbReference type="NCBI Taxonomy" id="2833581"/>
    <lineage>
        <taxon>Bacteria</taxon>
        <taxon>Bacillati</taxon>
        <taxon>Bacillota</taxon>
        <taxon>Bacilli</taxon>
        <taxon>Bacillales</taxon>
        <taxon>Bacillaceae</taxon>
        <taxon>Lederbergia</taxon>
    </lineage>
</organism>
<dbReference type="CDD" id="cd02874">
    <property type="entry name" value="GH18_CFLE_spore_hydrolase"/>
    <property type="match status" value="1"/>
</dbReference>
<dbReference type="Proteomes" id="UP000676456">
    <property type="component" value="Unassembled WGS sequence"/>
</dbReference>
<keyword evidence="1 5" id="KW-0378">Hydrolase</keyword>
<dbReference type="PANTHER" id="PTHR46066">
    <property type="entry name" value="CHITINASE DOMAIN-CONTAINING PROTEIN 1 FAMILY MEMBER"/>
    <property type="match status" value="1"/>
</dbReference>
<evidence type="ECO:0000313" key="5">
    <source>
        <dbReference type="EMBL" id="MBS4223027.1"/>
    </source>
</evidence>
<dbReference type="GO" id="GO:0070492">
    <property type="term" value="F:oligosaccharide binding"/>
    <property type="evidence" value="ECO:0007669"/>
    <property type="project" value="TreeGrafter"/>
</dbReference>
<evidence type="ECO:0000256" key="1">
    <source>
        <dbReference type="ARBA" id="ARBA00022801"/>
    </source>
</evidence>
<protein>
    <submittedName>
        <fullName evidence="5">Glycoside hydrolase family 18 protein</fullName>
    </submittedName>
</protein>
<keyword evidence="6" id="KW-1185">Reference proteome</keyword>
<gene>
    <name evidence="5" type="ORF">KHA91_09760</name>
</gene>
<evidence type="ECO:0000313" key="6">
    <source>
        <dbReference type="Proteomes" id="UP000676456"/>
    </source>
</evidence>
<dbReference type="PROSITE" id="PS51782">
    <property type="entry name" value="LYSM"/>
    <property type="match status" value="2"/>
</dbReference>
<evidence type="ECO:0000259" key="4">
    <source>
        <dbReference type="PROSITE" id="PS51910"/>
    </source>
</evidence>
<dbReference type="InterPro" id="IPR036779">
    <property type="entry name" value="LysM_dom_sf"/>
</dbReference>
<dbReference type="InterPro" id="IPR017853">
    <property type="entry name" value="GH"/>
</dbReference>
<dbReference type="GO" id="GO:0016798">
    <property type="term" value="F:hydrolase activity, acting on glycosyl bonds"/>
    <property type="evidence" value="ECO:0007669"/>
    <property type="project" value="UniProtKB-KW"/>
</dbReference>
<dbReference type="GO" id="GO:0005975">
    <property type="term" value="P:carbohydrate metabolic process"/>
    <property type="evidence" value="ECO:0007669"/>
    <property type="project" value="InterPro"/>
</dbReference>
<dbReference type="Gene3D" id="3.20.20.80">
    <property type="entry name" value="Glycosidases"/>
    <property type="match status" value="1"/>
</dbReference>
<dbReference type="AlphaFoldDB" id="A0A942UND6"/>
<dbReference type="GO" id="GO:0012505">
    <property type="term" value="C:endomembrane system"/>
    <property type="evidence" value="ECO:0007669"/>
    <property type="project" value="TreeGrafter"/>
</dbReference>
<dbReference type="Pfam" id="PF00704">
    <property type="entry name" value="Glyco_hydro_18"/>
    <property type="match status" value="1"/>
</dbReference>
<feature type="domain" description="LysM" evidence="3">
    <location>
        <begin position="48"/>
        <end position="91"/>
    </location>
</feature>
<dbReference type="InterPro" id="IPR018392">
    <property type="entry name" value="LysM"/>
</dbReference>
<dbReference type="SMART" id="SM00636">
    <property type="entry name" value="Glyco_18"/>
    <property type="match status" value="1"/>
</dbReference>
<name>A0A942UND6_9BACI</name>
<evidence type="ECO:0000259" key="3">
    <source>
        <dbReference type="PROSITE" id="PS51782"/>
    </source>
</evidence>
<dbReference type="GO" id="GO:0008061">
    <property type="term" value="F:chitin binding"/>
    <property type="evidence" value="ECO:0007669"/>
    <property type="project" value="InterPro"/>
</dbReference>
<dbReference type="CDD" id="cd00118">
    <property type="entry name" value="LysM"/>
    <property type="match status" value="2"/>
</dbReference>
<keyword evidence="2" id="KW-0326">Glycosidase</keyword>
<dbReference type="Pfam" id="PF01476">
    <property type="entry name" value="LysM"/>
    <property type="match status" value="2"/>
</dbReference>
<accession>A0A942UND6</accession>
<dbReference type="SUPFAM" id="SSF54106">
    <property type="entry name" value="LysM domain"/>
    <property type="match status" value="2"/>
</dbReference>
<dbReference type="RefSeq" id="WP_213098075.1">
    <property type="nucleotide sequence ID" value="NZ_JAGYPN010000002.1"/>
</dbReference>
<sequence length="419" mass="47662">MFIYIVKMGDSLFSIATNYQVTMDSIRITNGLTTDRLVPGQDLLIPTNMYTVQPGDSLYSISQMSLIPVETIRLINGLQSNVIMIGMRLYLPPRAKYEAENFSYITPSTPEKNQLIVQTFAPINTFFGIFEHHVLEDGSLSTLDDEQLIRVARENHVAPLAVITNLTSTGFNPELTKRVLSSPEIRERLIKNIYNLVKKKNYAGVNIDFERVREGQRDLYSGFLHSLRERLKPEGYYTSVAIPAKMSDEISWLKGYDYGGIGAAVDFIFIMAYDWHEVSSPPGPTAPIREVRQSIEYALNHMGGNKIILGVPRYGYDWTMSDGNVVSARAVSVAGAIRSAMKYQVPIQYSTEYQQPFYYYQDEAGKRHIVWYEDTRARAQKLKLVVDYRLRGVGAWQLGLQFPQSAVLVREFFISKKII</sequence>
<dbReference type="InterPro" id="IPR001223">
    <property type="entry name" value="Glyco_hydro18_cat"/>
</dbReference>
<dbReference type="Gene3D" id="3.10.50.10">
    <property type="match status" value="1"/>
</dbReference>
<evidence type="ECO:0000256" key="2">
    <source>
        <dbReference type="ARBA" id="ARBA00023295"/>
    </source>
</evidence>
<dbReference type="EMBL" id="JAGYPN010000002">
    <property type="protein sequence ID" value="MBS4223027.1"/>
    <property type="molecule type" value="Genomic_DNA"/>
</dbReference>
<dbReference type="InterPro" id="IPR011583">
    <property type="entry name" value="Chitinase_II/V-like_cat"/>
</dbReference>
<feature type="domain" description="LysM" evidence="3">
    <location>
        <begin position="2"/>
        <end position="45"/>
    </location>
</feature>
<dbReference type="InterPro" id="IPR041704">
    <property type="entry name" value="CFLE_GH18"/>
</dbReference>
<reference evidence="5 6" key="1">
    <citation type="submission" date="2021-05" db="EMBL/GenBank/DDBJ databases">
        <title>Novel Bacillus species.</title>
        <authorList>
            <person name="Liu G."/>
        </authorList>
    </citation>
    <scope>NUCLEOTIDE SEQUENCE [LARGE SCALE GENOMIC DNA]</scope>
    <source>
        <strain evidence="5 6">FJAT-49682</strain>
    </source>
</reference>
<feature type="domain" description="GH18" evidence="4">
    <location>
        <begin position="99"/>
        <end position="419"/>
    </location>
</feature>